<dbReference type="GeneID" id="93925024"/>
<name>U2J1L7_9STRE</name>
<dbReference type="HOGENOM" id="CLU_3258724_0_0_9"/>
<proteinExistence type="predicted"/>
<evidence type="ECO:0000313" key="1">
    <source>
        <dbReference type="EMBL" id="ERJ73640.1"/>
    </source>
</evidence>
<dbReference type="RefSeq" id="WP_019768929.1">
    <property type="nucleotide sequence ID" value="NZ_KI259735.1"/>
</dbReference>
<dbReference type="PATRIC" id="fig|1227275.3.peg.1980"/>
<dbReference type="AlphaFoldDB" id="U2J1L7"/>
<dbReference type="Proteomes" id="UP000016617">
    <property type="component" value="Unassembled WGS sequence"/>
</dbReference>
<evidence type="ECO:0000313" key="2">
    <source>
        <dbReference type="Proteomes" id="UP000016617"/>
    </source>
</evidence>
<dbReference type="EMBL" id="AWVA01000127">
    <property type="protein sequence ID" value="ERJ73640.1"/>
    <property type="molecule type" value="Genomic_DNA"/>
</dbReference>
<gene>
    <name evidence="1" type="ORF">HMPREF1557_02212</name>
</gene>
<organism evidence="1 2">
    <name type="scientific">Streptococcus sobrinus W1703</name>
    <dbReference type="NCBI Taxonomy" id="1227275"/>
    <lineage>
        <taxon>Bacteria</taxon>
        <taxon>Bacillati</taxon>
        <taxon>Bacillota</taxon>
        <taxon>Bacilli</taxon>
        <taxon>Lactobacillales</taxon>
        <taxon>Streptococcaceae</taxon>
        <taxon>Streptococcus</taxon>
    </lineage>
</organism>
<protein>
    <submittedName>
        <fullName evidence="1">Uncharacterized protein</fullName>
    </submittedName>
</protein>
<sequence length="42" mass="4653">MDTTVEYSTLTVEELSELIGGNVFYDAAYQVGSFARGVWDAF</sequence>
<accession>U2J1L7</accession>
<comment type="caution">
    <text evidence="1">The sequence shown here is derived from an EMBL/GenBank/DDBJ whole genome shotgun (WGS) entry which is preliminary data.</text>
</comment>
<reference evidence="1 2" key="1">
    <citation type="submission" date="2013-06" db="EMBL/GenBank/DDBJ databases">
        <authorList>
            <person name="Weinstock G."/>
            <person name="Sodergren E."/>
            <person name="Lobos E.A."/>
            <person name="Fulton L."/>
            <person name="Fulton R."/>
            <person name="Courtney L."/>
            <person name="Fronick C."/>
            <person name="O'Laughlin M."/>
            <person name="Godfrey J."/>
            <person name="Wilson R.M."/>
            <person name="Miner T."/>
            <person name="Farmer C."/>
            <person name="Delehaunty K."/>
            <person name="Cordes M."/>
            <person name="Minx P."/>
            <person name="Tomlinson C."/>
            <person name="Chen J."/>
            <person name="Wollam A."/>
            <person name="Pepin K.H."/>
            <person name="Bhonagiri V."/>
            <person name="Zhang X."/>
            <person name="Warren W."/>
            <person name="Mitreva M."/>
            <person name="Mardis E.R."/>
            <person name="Wilson R.K."/>
        </authorList>
    </citation>
    <scope>NUCLEOTIDE SEQUENCE [LARGE SCALE GENOMIC DNA]</scope>
    <source>
        <strain evidence="1 2">W1703</strain>
    </source>
</reference>